<keyword evidence="3" id="KW-1185">Reference proteome</keyword>
<gene>
    <name evidence="2" type="ORF">ACFFGV_01225</name>
</gene>
<evidence type="ECO:0000313" key="3">
    <source>
        <dbReference type="Proteomes" id="UP001589836"/>
    </source>
</evidence>
<dbReference type="InterPro" id="IPR024419">
    <property type="entry name" value="YvrJ"/>
</dbReference>
<keyword evidence="1" id="KW-0472">Membrane</keyword>
<keyword evidence="1" id="KW-1133">Transmembrane helix</keyword>
<dbReference type="Proteomes" id="UP001589836">
    <property type="component" value="Unassembled WGS sequence"/>
</dbReference>
<comment type="caution">
    <text evidence="2">The sequence shown here is derived from an EMBL/GenBank/DDBJ whole genome shotgun (WGS) entry which is preliminary data.</text>
</comment>
<feature type="transmembrane region" description="Helical" evidence="1">
    <location>
        <begin position="6"/>
        <end position="23"/>
    </location>
</feature>
<name>A0ABV6LIJ0_9BACI</name>
<reference evidence="2 3" key="1">
    <citation type="submission" date="2024-09" db="EMBL/GenBank/DDBJ databases">
        <authorList>
            <person name="Sun Q."/>
            <person name="Mori K."/>
        </authorList>
    </citation>
    <scope>NUCLEOTIDE SEQUENCE [LARGE SCALE GENOMIC DNA]</scope>
    <source>
        <strain evidence="2 3">NCAIM B.02529</strain>
    </source>
</reference>
<sequence>MGEQWIAVLSEFGFPVVVTFYLMHRIEGKLDMLNSSIHSLAEQLKAKS</sequence>
<evidence type="ECO:0000256" key="1">
    <source>
        <dbReference type="SAM" id="Phobius"/>
    </source>
</evidence>
<keyword evidence="1" id="KW-0812">Transmembrane</keyword>
<evidence type="ECO:0000313" key="2">
    <source>
        <dbReference type="EMBL" id="MFC0522210.1"/>
    </source>
</evidence>
<proteinExistence type="predicted"/>
<accession>A0ABV6LIJ0</accession>
<dbReference type="EMBL" id="JBHLTP010000002">
    <property type="protein sequence ID" value="MFC0522210.1"/>
    <property type="molecule type" value="Genomic_DNA"/>
</dbReference>
<protein>
    <submittedName>
        <fullName evidence="2">YvrJ family protein</fullName>
    </submittedName>
</protein>
<organism evidence="2 3">
    <name type="scientific">Pontibacillus salicampi</name>
    <dbReference type="NCBI Taxonomy" id="1449801"/>
    <lineage>
        <taxon>Bacteria</taxon>
        <taxon>Bacillati</taxon>
        <taxon>Bacillota</taxon>
        <taxon>Bacilli</taxon>
        <taxon>Bacillales</taxon>
        <taxon>Bacillaceae</taxon>
        <taxon>Pontibacillus</taxon>
    </lineage>
</organism>
<dbReference type="Pfam" id="PF12841">
    <property type="entry name" value="YvrJ"/>
    <property type="match status" value="1"/>
</dbReference>
<dbReference type="RefSeq" id="WP_377344737.1">
    <property type="nucleotide sequence ID" value="NZ_JBHLTP010000002.1"/>
</dbReference>